<proteinExistence type="predicted"/>
<evidence type="ECO:0000313" key="1">
    <source>
        <dbReference type="EMBL" id="KAE9522776.1"/>
    </source>
</evidence>
<sequence length="183" mass="22180">MSILDSERKDECIDFTMMCSLFEKEIESSWYIGNFGVKLKIFNIFEMNREKPQKNEGKMEFFTQNQFTSKSIQMKFSIFLIVLKVIKKNPKSLVTFFFYKFLKFEFIRNMSKLRKFARHNFFLLAFEVQILTKIRQNQLFGNDFCYLFLSKKAFKIFNFFFINVDKKKFCWDKILENLIEGST</sequence>
<dbReference type="Proteomes" id="UP000475862">
    <property type="component" value="Unassembled WGS sequence"/>
</dbReference>
<organism evidence="1 2">
    <name type="scientific">Aphis glycines</name>
    <name type="common">Soybean aphid</name>
    <dbReference type="NCBI Taxonomy" id="307491"/>
    <lineage>
        <taxon>Eukaryota</taxon>
        <taxon>Metazoa</taxon>
        <taxon>Ecdysozoa</taxon>
        <taxon>Arthropoda</taxon>
        <taxon>Hexapoda</taxon>
        <taxon>Insecta</taxon>
        <taxon>Pterygota</taxon>
        <taxon>Neoptera</taxon>
        <taxon>Paraneoptera</taxon>
        <taxon>Hemiptera</taxon>
        <taxon>Sternorrhyncha</taxon>
        <taxon>Aphidomorpha</taxon>
        <taxon>Aphidoidea</taxon>
        <taxon>Aphididae</taxon>
        <taxon>Aphidini</taxon>
        <taxon>Aphis</taxon>
        <taxon>Aphis</taxon>
    </lineage>
</organism>
<dbReference type="AlphaFoldDB" id="A0A6G0SWM5"/>
<accession>A0A6G0SWM5</accession>
<reference evidence="1 2" key="1">
    <citation type="submission" date="2019-08" db="EMBL/GenBank/DDBJ databases">
        <title>The genome of the soybean aphid Biotype 1, its phylome, world population structure and adaptation to the North American continent.</title>
        <authorList>
            <person name="Giordano R."/>
            <person name="Donthu R.K."/>
            <person name="Hernandez A.G."/>
            <person name="Wright C.L."/>
            <person name="Zimin A.V."/>
        </authorList>
    </citation>
    <scope>NUCLEOTIDE SEQUENCE [LARGE SCALE GENOMIC DNA]</scope>
    <source>
        <tissue evidence="1">Whole aphids</tissue>
    </source>
</reference>
<evidence type="ECO:0000313" key="2">
    <source>
        <dbReference type="Proteomes" id="UP000475862"/>
    </source>
</evidence>
<name>A0A6G0SWM5_APHGL</name>
<gene>
    <name evidence="1" type="ORF">AGLY_016817</name>
</gene>
<keyword evidence="2" id="KW-1185">Reference proteome</keyword>
<dbReference type="EMBL" id="VYZN01000662">
    <property type="protein sequence ID" value="KAE9522776.1"/>
    <property type="molecule type" value="Genomic_DNA"/>
</dbReference>
<protein>
    <submittedName>
        <fullName evidence="1">Uncharacterized protein</fullName>
    </submittedName>
</protein>
<comment type="caution">
    <text evidence="1">The sequence shown here is derived from an EMBL/GenBank/DDBJ whole genome shotgun (WGS) entry which is preliminary data.</text>
</comment>